<dbReference type="InterPro" id="IPR013694">
    <property type="entry name" value="VIT"/>
</dbReference>
<accession>A0A5S9F115</accession>
<dbReference type="Pfam" id="PF13768">
    <property type="entry name" value="VWA_3"/>
    <property type="match status" value="1"/>
</dbReference>
<dbReference type="Pfam" id="PF08487">
    <property type="entry name" value="VIT"/>
    <property type="match status" value="1"/>
</dbReference>
<dbReference type="PROSITE" id="PS50801">
    <property type="entry name" value="STAS"/>
    <property type="match status" value="1"/>
</dbReference>
<feature type="domain" description="VIT" evidence="3">
    <location>
        <begin position="130"/>
        <end position="256"/>
    </location>
</feature>
<dbReference type="Proteomes" id="UP000326354">
    <property type="component" value="Chromosome"/>
</dbReference>
<evidence type="ECO:0000259" key="1">
    <source>
        <dbReference type="PROSITE" id="PS50234"/>
    </source>
</evidence>
<dbReference type="PANTHER" id="PTHR45737">
    <property type="entry name" value="VON WILLEBRAND FACTOR A DOMAIN-CONTAINING PROTEIN 5A"/>
    <property type="match status" value="1"/>
</dbReference>
<evidence type="ECO:0000313" key="5">
    <source>
        <dbReference type="Proteomes" id="UP000326354"/>
    </source>
</evidence>
<dbReference type="PANTHER" id="PTHR45737:SF6">
    <property type="entry name" value="VON WILLEBRAND FACTOR A DOMAIN-CONTAINING PROTEIN 5A"/>
    <property type="match status" value="1"/>
</dbReference>
<organism evidence="4 5">
    <name type="scientific">Uabimicrobium amorphum</name>
    <dbReference type="NCBI Taxonomy" id="2596890"/>
    <lineage>
        <taxon>Bacteria</taxon>
        <taxon>Pseudomonadati</taxon>
        <taxon>Planctomycetota</taxon>
        <taxon>Candidatus Uabimicrobiia</taxon>
        <taxon>Candidatus Uabimicrobiales</taxon>
        <taxon>Candidatus Uabimicrobiaceae</taxon>
        <taxon>Candidatus Uabimicrobium</taxon>
    </lineage>
</organism>
<dbReference type="KEGG" id="uam:UABAM_00429"/>
<evidence type="ECO:0000313" key="4">
    <source>
        <dbReference type="EMBL" id="BBM82086.1"/>
    </source>
</evidence>
<dbReference type="RefSeq" id="WP_151966341.1">
    <property type="nucleotide sequence ID" value="NZ_AP019860.1"/>
</dbReference>
<keyword evidence="5" id="KW-1185">Reference proteome</keyword>
<dbReference type="Pfam" id="PF01740">
    <property type="entry name" value="STAS"/>
    <property type="match status" value="1"/>
</dbReference>
<dbReference type="Gene3D" id="3.30.750.24">
    <property type="entry name" value="STAS domain"/>
    <property type="match status" value="1"/>
</dbReference>
<dbReference type="InterPro" id="IPR002645">
    <property type="entry name" value="STAS_dom"/>
</dbReference>
<dbReference type="EMBL" id="AP019860">
    <property type="protein sequence ID" value="BBM82086.1"/>
    <property type="molecule type" value="Genomic_DNA"/>
</dbReference>
<dbReference type="SMART" id="SM00609">
    <property type="entry name" value="VIT"/>
    <property type="match status" value="1"/>
</dbReference>
<dbReference type="AlphaFoldDB" id="A0A5S9F115"/>
<name>A0A5S9F115_UABAM</name>
<evidence type="ECO:0000259" key="3">
    <source>
        <dbReference type="PROSITE" id="PS51468"/>
    </source>
</evidence>
<dbReference type="Gene3D" id="3.40.50.410">
    <property type="entry name" value="von Willebrand factor, type A domain"/>
    <property type="match status" value="1"/>
</dbReference>
<sequence length="918" mass="103059">MPELLLQQQRETLKNKTIVIVIELIGTVTKVNSEQLQKVFLQHTNQKTYHFILDFTQLDELNDTGLGLLVKWIDVCQDNGGDIKIINCSDKIATFIEDMGLSFLFQPTTKKEAVSQIEQSQLETQNTQPSSYALFISNSQQKLVALQKIEIHATIDDITSHTTLKQCYVNDEQFPIEAIYRFPCPATIYAFEIETHNKIFRGKVEENAMAFSLYDDALSEGNAAYMLEQEAEDIVTICVGNILPGQQVFVTIHAIAELPCVDNKIEMQIPTTLCPRYSCQEKTLTSLQQSIDTTYTTNAPYDVQITVTVAKDTVRDISSPSHKIKLINEDQNFVVELQQKTALDRDFILHLTPSQLHEPVCLVAKHPNGVRALVARMYPQWDIFTDTPPQEMIFVIDCSDSMQGSSIAIAREVLCSCIKLLGDGDTFNIISFGSIFSLFQPKSVAFNETNMRQAIEHVNSLNANMGNKELIKVLQYVCAKNSASSRNVIVISDGHIDDTTDAIALMHKSDIRVFVFGVGYSANQDFVKRLPQKTHGSGEMINTSESIREKVERQLARIGGPMLHNATLEVKGAEIELPETPAIFEGDSLTLYARIYKGRVGKTAILSATVGEERLQWTANVVNRKQNKVIPTLWAAKYCEILELDNREQQIREIGLQFHILTSATSFIAVKTHKHKSVQEPQLREIPVQLTRDFRGIVTTMEIPTPSENSLQQFFTPPQSEDSLRATDNFGGGLTLSYDGATSAQPRPAVTFPHITNCTVCGRSLEFPTVGNYKCISCSSYMNVDNTGQKTVYARVDSYVLDVKFPSHIIYKSALISSITTLAKQLHYSETFCAEITEIVEHVIVIINDKQLHPNESFHMMAVADNEEMLIGFKSINPFLAPRSRHPRLKAIARIADRLEVFPLPTKEQLLKITKYKA</sequence>
<gene>
    <name evidence="4" type="ORF">UABAM_00429</name>
</gene>
<dbReference type="PROSITE" id="PS50234">
    <property type="entry name" value="VWFA"/>
    <property type="match status" value="1"/>
</dbReference>
<feature type="domain" description="VWFA" evidence="1">
    <location>
        <begin position="391"/>
        <end position="558"/>
    </location>
</feature>
<dbReference type="CDD" id="cd07043">
    <property type="entry name" value="STAS_anti-anti-sigma_factors"/>
    <property type="match status" value="1"/>
</dbReference>
<proteinExistence type="predicted"/>
<dbReference type="InterPro" id="IPR002035">
    <property type="entry name" value="VWF_A"/>
</dbReference>
<feature type="domain" description="STAS" evidence="2">
    <location>
        <begin position="19"/>
        <end position="101"/>
    </location>
</feature>
<dbReference type="OrthoDB" id="9784383at2"/>
<dbReference type="SMART" id="SM00327">
    <property type="entry name" value="VWA"/>
    <property type="match status" value="1"/>
</dbReference>
<protein>
    <submittedName>
        <fullName evidence="4">Marine proteobacterial sortase target protein</fullName>
    </submittedName>
</protein>
<dbReference type="SUPFAM" id="SSF53300">
    <property type="entry name" value="vWA-like"/>
    <property type="match status" value="1"/>
</dbReference>
<reference evidence="4 5" key="1">
    <citation type="submission" date="2019-08" db="EMBL/GenBank/DDBJ databases">
        <title>Complete genome sequence of Candidatus Uab amorphum.</title>
        <authorList>
            <person name="Shiratori T."/>
            <person name="Suzuki S."/>
            <person name="Kakizawa Y."/>
            <person name="Ishida K."/>
        </authorList>
    </citation>
    <scope>NUCLEOTIDE SEQUENCE [LARGE SCALE GENOMIC DNA]</scope>
    <source>
        <strain evidence="4 5">SRT547</strain>
    </source>
</reference>
<dbReference type="InterPro" id="IPR036465">
    <property type="entry name" value="vWFA_dom_sf"/>
</dbReference>
<dbReference type="SUPFAM" id="SSF52091">
    <property type="entry name" value="SpoIIaa-like"/>
    <property type="match status" value="1"/>
</dbReference>
<evidence type="ECO:0000259" key="2">
    <source>
        <dbReference type="PROSITE" id="PS50801"/>
    </source>
</evidence>
<dbReference type="PROSITE" id="PS51468">
    <property type="entry name" value="VIT"/>
    <property type="match status" value="1"/>
</dbReference>
<dbReference type="InterPro" id="IPR036513">
    <property type="entry name" value="STAS_dom_sf"/>
</dbReference>